<dbReference type="SUPFAM" id="SSF50486">
    <property type="entry name" value="FMT C-terminal domain-like"/>
    <property type="match status" value="1"/>
</dbReference>
<dbReference type="PANTHER" id="PTHR10429">
    <property type="entry name" value="DNA-3-METHYLADENINE GLYCOSYLASE"/>
    <property type="match status" value="1"/>
</dbReference>
<organism evidence="6 7">
    <name type="scientific">Micromonospora sagamiensis</name>
    <dbReference type="NCBI Taxonomy" id="47875"/>
    <lineage>
        <taxon>Bacteria</taxon>
        <taxon>Bacillati</taxon>
        <taxon>Actinomycetota</taxon>
        <taxon>Actinomycetes</taxon>
        <taxon>Micromonosporales</taxon>
        <taxon>Micromonosporaceae</taxon>
        <taxon>Micromonospora</taxon>
    </lineage>
</organism>
<dbReference type="AlphaFoldDB" id="A0A562WKB4"/>
<dbReference type="EMBL" id="VLLP01000001">
    <property type="protein sequence ID" value="TWJ29974.1"/>
    <property type="molecule type" value="Genomic_DNA"/>
</dbReference>
<keyword evidence="4 5" id="KW-0234">DNA repair</keyword>
<dbReference type="HAMAP" id="MF_00527">
    <property type="entry name" value="3MGH"/>
    <property type="match status" value="1"/>
</dbReference>
<keyword evidence="3 5" id="KW-0378">Hydrolase</keyword>
<sequence>MPVLRSRPPPGFLVNVDYSWLTAPAAQIPAVARSLLGWEVSANGVTIRLSEVEAYAGTGEDPASHAHRGPTPRTGIMFGPAGMAYAYFVFGAHWCFNIVCGAEGEAAAVLLRAGAVVEGAELARKRRGDVPDRDLARGPARLGVALGIGAEANGTSMVDGTGPLLLTPPTRPVDPSSVSAGPRVGVAAAHDVPWRFWITGDPTVSGYRRHVPRRRG</sequence>
<comment type="similarity">
    <text evidence="1 5">Belongs to the DNA glycosylase MPG family.</text>
</comment>
<dbReference type="NCBIfam" id="TIGR00567">
    <property type="entry name" value="3mg"/>
    <property type="match status" value="1"/>
</dbReference>
<evidence type="ECO:0000256" key="1">
    <source>
        <dbReference type="ARBA" id="ARBA00009232"/>
    </source>
</evidence>
<gene>
    <name evidence="6" type="ORF">JD81_03510</name>
</gene>
<dbReference type="Gene3D" id="3.10.300.10">
    <property type="entry name" value="Methylpurine-DNA glycosylase (MPG)"/>
    <property type="match status" value="1"/>
</dbReference>
<evidence type="ECO:0000256" key="3">
    <source>
        <dbReference type="ARBA" id="ARBA00022801"/>
    </source>
</evidence>
<keyword evidence="2 5" id="KW-0227">DNA damage</keyword>
<dbReference type="Proteomes" id="UP000319728">
    <property type="component" value="Unassembled WGS sequence"/>
</dbReference>
<accession>A0A562WKB4</accession>
<dbReference type="Pfam" id="PF02245">
    <property type="entry name" value="Pur_DNA_glyco"/>
    <property type="match status" value="1"/>
</dbReference>
<dbReference type="GO" id="GO:0003905">
    <property type="term" value="F:alkylbase DNA N-glycosylase activity"/>
    <property type="evidence" value="ECO:0007669"/>
    <property type="project" value="InterPro"/>
</dbReference>
<keyword evidence="7" id="KW-1185">Reference proteome</keyword>
<dbReference type="InterPro" id="IPR011034">
    <property type="entry name" value="Formyl_transferase-like_C_sf"/>
</dbReference>
<dbReference type="CDD" id="cd00540">
    <property type="entry name" value="AAG"/>
    <property type="match status" value="1"/>
</dbReference>
<proteinExistence type="inferred from homology"/>
<evidence type="ECO:0000313" key="6">
    <source>
        <dbReference type="EMBL" id="TWJ29974.1"/>
    </source>
</evidence>
<evidence type="ECO:0000256" key="5">
    <source>
        <dbReference type="HAMAP-Rule" id="MF_00527"/>
    </source>
</evidence>
<dbReference type="EC" id="3.2.2.-" evidence="5"/>
<evidence type="ECO:0000256" key="4">
    <source>
        <dbReference type="ARBA" id="ARBA00023204"/>
    </source>
</evidence>
<name>A0A562WKB4_9ACTN</name>
<dbReference type="PANTHER" id="PTHR10429:SF0">
    <property type="entry name" value="DNA-3-METHYLADENINE GLYCOSYLASE"/>
    <property type="match status" value="1"/>
</dbReference>
<dbReference type="GO" id="GO:0003677">
    <property type="term" value="F:DNA binding"/>
    <property type="evidence" value="ECO:0007669"/>
    <property type="project" value="InterPro"/>
</dbReference>
<reference evidence="6 7" key="1">
    <citation type="submission" date="2019-07" db="EMBL/GenBank/DDBJ databases">
        <title>R&amp;d 2014.</title>
        <authorList>
            <person name="Klenk H.-P."/>
        </authorList>
    </citation>
    <scope>NUCLEOTIDE SEQUENCE [LARGE SCALE GENOMIC DNA]</scope>
    <source>
        <strain evidence="6 7">DSM 43912</strain>
    </source>
</reference>
<dbReference type="GO" id="GO:0006284">
    <property type="term" value="P:base-excision repair"/>
    <property type="evidence" value="ECO:0007669"/>
    <property type="project" value="InterPro"/>
</dbReference>
<dbReference type="InterPro" id="IPR036995">
    <property type="entry name" value="MPG_sf"/>
</dbReference>
<evidence type="ECO:0000256" key="2">
    <source>
        <dbReference type="ARBA" id="ARBA00022763"/>
    </source>
</evidence>
<comment type="caution">
    <text evidence="6">The sequence shown here is derived from an EMBL/GenBank/DDBJ whole genome shotgun (WGS) entry which is preliminary data.</text>
</comment>
<dbReference type="InterPro" id="IPR003180">
    <property type="entry name" value="MPG"/>
</dbReference>
<evidence type="ECO:0000313" key="7">
    <source>
        <dbReference type="Proteomes" id="UP000319728"/>
    </source>
</evidence>
<protein>
    <recommendedName>
        <fullName evidence="5">Putative 3-methyladenine DNA glycosylase</fullName>
        <ecNumber evidence="5">3.2.2.-</ecNumber>
    </recommendedName>
</protein>
<dbReference type="NCBIfam" id="NF002003">
    <property type="entry name" value="PRK00802.1-3"/>
    <property type="match status" value="1"/>
</dbReference>